<reference evidence="1" key="1">
    <citation type="submission" date="2020-08" db="EMBL/GenBank/DDBJ databases">
        <title>Genome public.</title>
        <authorList>
            <person name="Liu C."/>
            <person name="Sun Q."/>
        </authorList>
    </citation>
    <scope>NUCLEOTIDE SEQUENCE</scope>
    <source>
        <strain evidence="1">NSJ-52</strain>
    </source>
</reference>
<name>A0A8J6MBJ3_9FIRM</name>
<dbReference type="EMBL" id="JACOPQ010000001">
    <property type="protein sequence ID" value="MBC5735650.1"/>
    <property type="molecule type" value="Genomic_DNA"/>
</dbReference>
<evidence type="ECO:0000313" key="2">
    <source>
        <dbReference type="Proteomes" id="UP000607645"/>
    </source>
</evidence>
<dbReference type="PIRSF" id="PIRSF001439">
    <property type="entry name" value="CryM"/>
    <property type="match status" value="1"/>
</dbReference>
<gene>
    <name evidence="1" type="ORF">H8S62_01325</name>
</gene>
<dbReference type="Gene3D" id="3.40.50.720">
    <property type="entry name" value="NAD(P)-binding Rossmann-like Domain"/>
    <property type="match status" value="1"/>
</dbReference>
<dbReference type="Pfam" id="PF02423">
    <property type="entry name" value="OCD_Mu_crystall"/>
    <property type="match status" value="1"/>
</dbReference>
<dbReference type="RefSeq" id="WP_186918247.1">
    <property type="nucleotide sequence ID" value="NZ_JACOPQ010000001.1"/>
</dbReference>
<dbReference type="InterPro" id="IPR036291">
    <property type="entry name" value="NAD(P)-bd_dom_sf"/>
</dbReference>
<protein>
    <submittedName>
        <fullName evidence="1">Ornithine cyclodeaminase family protein</fullName>
    </submittedName>
</protein>
<dbReference type="GO" id="GO:0005737">
    <property type="term" value="C:cytoplasm"/>
    <property type="evidence" value="ECO:0007669"/>
    <property type="project" value="TreeGrafter"/>
</dbReference>
<dbReference type="SUPFAM" id="SSF51735">
    <property type="entry name" value="NAD(P)-binding Rossmann-fold domains"/>
    <property type="match status" value="1"/>
</dbReference>
<organism evidence="1 2">
    <name type="scientific">Lawsonibacter faecis</name>
    <dbReference type="NCBI Taxonomy" id="2763052"/>
    <lineage>
        <taxon>Bacteria</taxon>
        <taxon>Bacillati</taxon>
        <taxon>Bacillota</taxon>
        <taxon>Clostridia</taxon>
        <taxon>Eubacteriales</taxon>
        <taxon>Oscillospiraceae</taxon>
        <taxon>Lawsonibacter</taxon>
    </lineage>
</organism>
<dbReference type="InterPro" id="IPR003462">
    <property type="entry name" value="ODC_Mu_crystall"/>
</dbReference>
<evidence type="ECO:0000313" key="1">
    <source>
        <dbReference type="EMBL" id="MBC5735650.1"/>
    </source>
</evidence>
<dbReference type="Gene3D" id="3.30.1780.10">
    <property type="entry name" value="ornithine cyclodeaminase, domain 1"/>
    <property type="match status" value="1"/>
</dbReference>
<dbReference type="PANTHER" id="PTHR13812">
    <property type="entry name" value="KETIMINE REDUCTASE MU-CRYSTALLIN"/>
    <property type="match status" value="1"/>
</dbReference>
<dbReference type="InterPro" id="IPR023401">
    <property type="entry name" value="ODC_N"/>
</dbReference>
<sequence length="328" mass="34988">MDYPPTNLLFLSKQDVDALITPEDVFAAVESVFRADGMGQVISPVKELMPAGDGGALFAMPGLLGDAGVAGVKWTNFCPNQPQGLPVCWGHVLVLSSTETGQPFAVMDATTITNQRTAGGHTVAAAKYLANPGARTMGVLGCGAQGRSAIRSFDRLFDLSRILVHTRTREKFEAFRAQAQDGLRARLDYAPTPKALAEQSEILITATTSHTPVIRAEWVPQGAFVGGVYSFYDLDSALSAQADKWVLGHRRSDGDEILDNPDFAGKLSAGDVYGTLGEIVCGKLPGRESPDERIVFTHMGMGALDIAIGNRIVEKARSLGAGQTLRLI</sequence>
<dbReference type="Proteomes" id="UP000607645">
    <property type="component" value="Unassembled WGS sequence"/>
</dbReference>
<comment type="caution">
    <text evidence="1">The sequence shown here is derived from an EMBL/GenBank/DDBJ whole genome shotgun (WGS) entry which is preliminary data.</text>
</comment>
<dbReference type="AlphaFoldDB" id="A0A8J6MBJ3"/>
<accession>A0A8J6MBJ3</accession>
<keyword evidence="2" id="KW-1185">Reference proteome</keyword>
<dbReference type="PANTHER" id="PTHR13812:SF19">
    <property type="entry name" value="KETIMINE REDUCTASE MU-CRYSTALLIN"/>
    <property type="match status" value="1"/>
</dbReference>
<proteinExistence type="predicted"/>